<evidence type="ECO:0000313" key="2">
    <source>
        <dbReference type="EMBL" id="TPF73900.1"/>
    </source>
</evidence>
<protein>
    <submittedName>
        <fullName evidence="2">Uncharacterized protein</fullName>
    </submittedName>
</protein>
<comment type="caution">
    <text evidence="2">The sequence shown here is derived from an EMBL/GenBank/DDBJ whole genome shotgun (WGS) entry which is preliminary data.</text>
</comment>
<organism evidence="2 3">
    <name type="scientific">Brucella gallinifaecis</name>
    <dbReference type="NCBI Taxonomy" id="215590"/>
    <lineage>
        <taxon>Bacteria</taxon>
        <taxon>Pseudomonadati</taxon>
        <taxon>Pseudomonadota</taxon>
        <taxon>Alphaproteobacteria</taxon>
        <taxon>Hyphomicrobiales</taxon>
        <taxon>Brucellaceae</taxon>
        <taxon>Brucella/Ochrobactrum group</taxon>
        <taxon>Brucella</taxon>
    </lineage>
</organism>
<name>A0A502BHU2_9HYPH</name>
<feature type="chain" id="PRO_5021249974" evidence="1">
    <location>
        <begin position="20"/>
        <end position="147"/>
    </location>
</feature>
<evidence type="ECO:0000313" key="3">
    <source>
        <dbReference type="Proteomes" id="UP000315388"/>
    </source>
</evidence>
<evidence type="ECO:0000256" key="1">
    <source>
        <dbReference type="SAM" id="SignalP"/>
    </source>
</evidence>
<sequence length="147" mass="16323">MRTIICTAIMAFVATAAGAQDKVAGSSNPMWTAGYKWKCETTARITCERDGSCKTEARTGSFIVDYENNRFEFDGQPVRIKRHYQQRIANSPLQGEVKVELNDNRVLWLTAVDGSYTYSSAWVGALIEPKGGVVLMTNDNAYCVPQK</sequence>
<dbReference type="OrthoDB" id="8073012at2"/>
<dbReference type="AlphaFoldDB" id="A0A502BHU2"/>
<reference evidence="2 3" key="1">
    <citation type="journal article" date="2003" name="Int. J. Syst. Evol. Microbiol.">
        <title>Towards a standardized format for the description of a novel species (of an established genus): Ochrobactrum gallinifaecis sp. nov.</title>
        <authorList>
            <person name="Kampfer P."/>
            <person name="Buczolits S."/>
            <person name="Albrecht A."/>
            <person name="Busse H.J."/>
            <person name="Stackebrandt E."/>
        </authorList>
    </citation>
    <scope>NUCLEOTIDE SEQUENCE [LARGE SCALE GENOMIC DNA]</scope>
    <source>
        <strain evidence="2 3">ISO 196</strain>
    </source>
</reference>
<proteinExistence type="predicted"/>
<dbReference type="EMBL" id="VEWJ01000027">
    <property type="protein sequence ID" value="TPF73900.1"/>
    <property type="molecule type" value="Genomic_DNA"/>
</dbReference>
<gene>
    <name evidence="2" type="ORF">FHY56_17420</name>
</gene>
<keyword evidence="3" id="KW-1185">Reference proteome</keyword>
<dbReference type="Proteomes" id="UP000315388">
    <property type="component" value="Unassembled WGS sequence"/>
</dbReference>
<accession>A0A502BHU2</accession>
<keyword evidence="1" id="KW-0732">Signal</keyword>
<feature type="signal peptide" evidence="1">
    <location>
        <begin position="1"/>
        <end position="19"/>
    </location>
</feature>